<dbReference type="KEGG" id="ntp:CRH09_39930"/>
<dbReference type="Proteomes" id="UP000221961">
    <property type="component" value="Plasmid p_NC_YFY_NT001"/>
</dbReference>
<proteinExistence type="predicted"/>
<gene>
    <name evidence="1" type="ORF">CRH09_39930</name>
</gene>
<evidence type="ECO:0000313" key="1">
    <source>
        <dbReference type="EMBL" id="ATL72554.1"/>
    </source>
</evidence>
<protein>
    <submittedName>
        <fullName evidence="1">Uncharacterized protein</fullName>
    </submittedName>
</protein>
<sequence>MQHNERRAPAVWLLGAHGGAGVSTLAQMLAPAGDCGRRWPAGLGGESPYVVIVTRETIEGLSRAHDLLRQFHCGLAARRTVLLGLITTAHQAGRQPKPIRRYLDVIWDLVPEAGRWRVEWQGDWPLTELKDLPTWTPGDVRPAKGADPLASVRGLGESLIDTIRAAATARHPIEGEQAR</sequence>
<dbReference type="EMBL" id="CP023779">
    <property type="protein sequence ID" value="ATL72554.1"/>
    <property type="molecule type" value="Genomic_DNA"/>
</dbReference>
<keyword evidence="1" id="KW-0614">Plasmid</keyword>
<accession>A0A291RZ45</accession>
<dbReference type="AlphaFoldDB" id="A0A291RZ45"/>
<evidence type="ECO:0000313" key="2">
    <source>
        <dbReference type="Proteomes" id="UP000221961"/>
    </source>
</evidence>
<name>A0A291RZ45_9NOCA</name>
<geneLocation type="plasmid" evidence="2">
    <name>p_nc_yfy_nt001</name>
</geneLocation>
<organism evidence="1 2">
    <name type="scientific">Nocardia terpenica</name>
    <dbReference type="NCBI Taxonomy" id="455432"/>
    <lineage>
        <taxon>Bacteria</taxon>
        <taxon>Bacillati</taxon>
        <taxon>Actinomycetota</taxon>
        <taxon>Actinomycetes</taxon>
        <taxon>Mycobacteriales</taxon>
        <taxon>Nocardiaceae</taxon>
        <taxon>Nocardia</taxon>
    </lineage>
</organism>
<reference evidence="1 2" key="1">
    <citation type="submission" date="2017-10" db="EMBL/GenBank/DDBJ databases">
        <title>Comparative genomics between pathogenic Norcardia.</title>
        <authorList>
            <person name="Zeng L."/>
        </authorList>
    </citation>
    <scope>NUCLEOTIDE SEQUENCE [LARGE SCALE GENOMIC DNA]</scope>
    <source>
        <strain evidence="1 2">NC_YFY_NT001</strain>
        <plasmid evidence="2">Plasmid p_nc_yfy_nt001</plasmid>
    </source>
</reference>